<organism evidence="1 2">
    <name type="scientific">Phytohabitans aurantiacus</name>
    <dbReference type="NCBI Taxonomy" id="3016789"/>
    <lineage>
        <taxon>Bacteria</taxon>
        <taxon>Bacillati</taxon>
        <taxon>Actinomycetota</taxon>
        <taxon>Actinomycetes</taxon>
        <taxon>Micromonosporales</taxon>
        <taxon>Micromonosporaceae</taxon>
    </lineage>
</organism>
<keyword evidence="2" id="KW-1185">Reference proteome</keyword>
<evidence type="ECO:0000313" key="2">
    <source>
        <dbReference type="Proteomes" id="UP001144280"/>
    </source>
</evidence>
<comment type="caution">
    <text evidence="1">The sequence shown here is derived from an EMBL/GenBank/DDBJ whole genome shotgun (WGS) entry which is preliminary data.</text>
</comment>
<name>A0ABQ5QXD8_9ACTN</name>
<evidence type="ECO:0008006" key="3">
    <source>
        <dbReference type="Google" id="ProtNLM"/>
    </source>
</evidence>
<gene>
    <name evidence="1" type="ORF">Pa4123_42020</name>
</gene>
<dbReference type="Proteomes" id="UP001144280">
    <property type="component" value="Unassembled WGS sequence"/>
</dbReference>
<reference evidence="1" key="1">
    <citation type="submission" date="2022-12" db="EMBL/GenBank/DDBJ databases">
        <title>New Phytohabitans aurantiacus sp. RD004123 nov., an actinomycete isolated from soil.</title>
        <authorList>
            <person name="Triningsih D.W."/>
            <person name="Harunari E."/>
            <person name="Igarashi Y."/>
        </authorList>
    </citation>
    <scope>NUCLEOTIDE SEQUENCE</scope>
    <source>
        <strain evidence="1">RD004123</strain>
    </source>
</reference>
<protein>
    <recommendedName>
        <fullName evidence="3">ASCH domain-containing protein</fullName>
    </recommendedName>
</protein>
<dbReference type="RefSeq" id="WP_281898201.1">
    <property type="nucleotide sequence ID" value="NZ_BSDI01000019.1"/>
</dbReference>
<proteinExistence type="predicted"/>
<accession>A0ABQ5QXD8</accession>
<evidence type="ECO:0000313" key="1">
    <source>
        <dbReference type="EMBL" id="GLH98927.1"/>
    </source>
</evidence>
<dbReference type="EMBL" id="BSDI01000019">
    <property type="protein sequence ID" value="GLH98927.1"/>
    <property type="molecule type" value="Genomic_DNA"/>
</dbReference>
<sequence>MLFERRLREGIADGSITAALRRWRRPQAVAGRRYRTGSDIVEMSTVESTSPDDLTDDDARAAGYPDAASLLAHVTGPPDGQLYLLRFHRIDGTDPRDALAADDHLDAAGVAAIDQRLARLDHASPRGPWTAAALGAIADHPGVRAADLAAMLSRDTASFKIDVRKLKALGLTEALEIGYRLSPRGAAYLTFRR</sequence>